<evidence type="ECO:0000256" key="1">
    <source>
        <dbReference type="SAM" id="MobiDB-lite"/>
    </source>
</evidence>
<dbReference type="EMBL" id="JAGTXO010000003">
    <property type="protein sequence ID" value="KAG8468986.1"/>
    <property type="molecule type" value="Genomic_DNA"/>
</dbReference>
<protein>
    <recommendedName>
        <fullName evidence="5">Phosphoglycerate mutase</fullName>
    </recommendedName>
</protein>
<dbReference type="OMA" id="EMGACDK"/>
<comment type="caution">
    <text evidence="3">The sequence shown here is derived from an EMBL/GenBank/DDBJ whole genome shotgun (WGS) entry which is preliminary data.</text>
</comment>
<dbReference type="OrthoDB" id="4531at2759"/>
<keyword evidence="4" id="KW-1185">Reference proteome</keyword>
<keyword evidence="2" id="KW-0732">Signal</keyword>
<name>A0A8J5XHH0_DIALT</name>
<dbReference type="Pfam" id="PF00300">
    <property type="entry name" value="His_Phos_1"/>
    <property type="match status" value="1"/>
</dbReference>
<dbReference type="PANTHER" id="PTHR47580">
    <property type="entry name" value="PHOSPHOGLYCERATE MUTASE FAMILY PROTEIN"/>
    <property type="match status" value="1"/>
</dbReference>
<reference evidence="3" key="1">
    <citation type="submission" date="2021-05" db="EMBL/GenBank/DDBJ databases">
        <title>The genome of the haptophyte Pavlova lutheri (Diacronema luteri, Pavlovales) - a model for lipid biosynthesis in eukaryotic algae.</title>
        <authorList>
            <person name="Hulatt C.J."/>
            <person name="Posewitz M.C."/>
        </authorList>
    </citation>
    <scope>NUCLEOTIDE SEQUENCE</scope>
    <source>
        <strain evidence="3">NIVA-4/92</strain>
    </source>
</reference>
<dbReference type="InterPro" id="IPR029033">
    <property type="entry name" value="His_PPase_superfam"/>
</dbReference>
<gene>
    <name evidence="3" type="ORF">KFE25_007504</name>
</gene>
<dbReference type="SUPFAM" id="SSF53254">
    <property type="entry name" value="Phosphoglycerate mutase-like"/>
    <property type="match status" value="1"/>
</dbReference>
<organism evidence="3 4">
    <name type="scientific">Diacronema lutheri</name>
    <name type="common">Unicellular marine alga</name>
    <name type="synonym">Monochrysis lutheri</name>
    <dbReference type="NCBI Taxonomy" id="2081491"/>
    <lineage>
        <taxon>Eukaryota</taxon>
        <taxon>Haptista</taxon>
        <taxon>Haptophyta</taxon>
        <taxon>Pavlovophyceae</taxon>
        <taxon>Pavlovales</taxon>
        <taxon>Pavlovaceae</taxon>
        <taxon>Diacronema</taxon>
    </lineage>
</organism>
<dbReference type="Gene3D" id="3.40.50.1240">
    <property type="entry name" value="Phosphoglycerate mutase-like"/>
    <property type="match status" value="1"/>
</dbReference>
<proteinExistence type="predicted"/>
<feature type="region of interest" description="Disordered" evidence="1">
    <location>
        <begin position="186"/>
        <end position="206"/>
    </location>
</feature>
<feature type="signal peptide" evidence="2">
    <location>
        <begin position="1"/>
        <end position="19"/>
    </location>
</feature>
<dbReference type="PROSITE" id="PS51318">
    <property type="entry name" value="TAT"/>
    <property type="match status" value="1"/>
</dbReference>
<dbReference type="InterPro" id="IPR006311">
    <property type="entry name" value="TAT_signal"/>
</dbReference>
<dbReference type="AlphaFoldDB" id="A0A8J5XHH0"/>
<accession>A0A8J5XHH0</accession>
<evidence type="ECO:0000313" key="4">
    <source>
        <dbReference type="Proteomes" id="UP000751190"/>
    </source>
</evidence>
<sequence length="284" mass="29642">MRAPRVLALVCATAALTDGARVARPSPSHGMCARRQLLDAAALAALAPVFAAAPAARANGLILFPPEALQNRYFLLRAGETVAEAAGKIETNPIATLGPSSFLTPKGVGQVEAAAAAMVAAGLEGGTGCWVYYNKASPSQQTAAVLGRVLGVSYSNIVPDFAWLDPRGVGALEGQQLPLLDELRKMDSSDPSLRPPPAEDGTPNESIGDLLVRVRNIVSILETSYQGVDVVLVSPSSDVLSVLAAASLGDDLRNHAKYALGPAEFRVIELARRGESRTEMRPGP</sequence>
<dbReference type="PANTHER" id="PTHR47580:SF1">
    <property type="entry name" value="PHOSPHOGLYCERATE MUTASE FAMILY PROTEIN"/>
    <property type="match status" value="1"/>
</dbReference>
<feature type="chain" id="PRO_5035274404" description="Phosphoglycerate mutase" evidence="2">
    <location>
        <begin position="20"/>
        <end position="284"/>
    </location>
</feature>
<evidence type="ECO:0000256" key="2">
    <source>
        <dbReference type="SAM" id="SignalP"/>
    </source>
</evidence>
<dbReference type="Proteomes" id="UP000751190">
    <property type="component" value="Unassembled WGS sequence"/>
</dbReference>
<evidence type="ECO:0008006" key="5">
    <source>
        <dbReference type="Google" id="ProtNLM"/>
    </source>
</evidence>
<dbReference type="InterPro" id="IPR013078">
    <property type="entry name" value="His_Pase_superF_clade-1"/>
</dbReference>
<evidence type="ECO:0000313" key="3">
    <source>
        <dbReference type="EMBL" id="KAG8468986.1"/>
    </source>
</evidence>